<comment type="caution">
    <text evidence="2">The sequence shown here is derived from an EMBL/GenBank/DDBJ whole genome shotgun (WGS) entry which is preliminary data.</text>
</comment>
<keyword evidence="1" id="KW-0812">Transmembrane</keyword>
<feature type="transmembrane region" description="Helical" evidence="1">
    <location>
        <begin position="176"/>
        <end position="196"/>
    </location>
</feature>
<name>A0A5C7B169_9BACT</name>
<feature type="transmembrane region" description="Helical" evidence="1">
    <location>
        <begin position="6"/>
        <end position="29"/>
    </location>
</feature>
<dbReference type="AlphaFoldDB" id="A0A5C7B169"/>
<feature type="transmembrane region" description="Helical" evidence="1">
    <location>
        <begin position="115"/>
        <end position="134"/>
    </location>
</feature>
<protein>
    <submittedName>
        <fullName evidence="2">Histidine kinase</fullName>
    </submittedName>
</protein>
<sequence>MDSRFVAAFLTEYLIIVDLIGLSGIFFFFRLSNDQRVQMYFWLPFMILIFTVFCENMVAYTLYDHEFNKTINAYLGNTEFPRYNLWLHNITNLLVLTSLYFFLIRYWIEPSKKKYMNWMIIGFLISNQILQFSGIEPIFWFQPIIFSIGANMILVGSGLYFVGFMTNDLYLNSNPLRLISFWQMTFILFTYSLTYINFVAMPFLVTHNYELGRSMFQINLIMSVFNLAILLLTIASPKLPKLFEKEPSYGFS</sequence>
<dbReference type="GO" id="GO:0016301">
    <property type="term" value="F:kinase activity"/>
    <property type="evidence" value="ECO:0007669"/>
    <property type="project" value="UniProtKB-KW"/>
</dbReference>
<accession>A0A5C7B169</accession>
<feature type="transmembrane region" description="Helical" evidence="1">
    <location>
        <begin position="140"/>
        <end position="164"/>
    </location>
</feature>
<evidence type="ECO:0000313" key="2">
    <source>
        <dbReference type="EMBL" id="TXE14214.1"/>
    </source>
</evidence>
<proteinExistence type="predicted"/>
<dbReference type="Proteomes" id="UP000321935">
    <property type="component" value="Unassembled WGS sequence"/>
</dbReference>
<feature type="transmembrane region" description="Helical" evidence="1">
    <location>
        <begin position="216"/>
        <end position="235"/>
    </location>
</feature>
<dbReference type="EMBL" id="VORW01000001">
    <property type="protein sequence ID" value="TXE14214.1"/>
    <property type="molecule type" value="Genomic_DNA"/>
</dbReference>
<gene>
    <name evidence="2" type="ORF">ESV85_01250</name>
</gene>
<keyword evidence="1" id="KW-1133">Transmembrane helix</keyword>
<feature type="transmembrane region" description="Helical" evidence="1">
    <location>
        <begin position="83"/>
        <end position="103"/>
    </location>
</feature>
<feature type="transmembrane region" description="Helical" evidence="1">
    <location>
        <begin position="41"/>
        <end position="63"/>
    </location>
</feature>
<keyword evidence="2" id="KW-0808">Transferase</keyword>
<evidence type="ECO:0000313" key="3">
    <source>
        <dbReference type="Proteomes" id="UP000321935"/>
    </source>
</evidence>
<dbReference type="OrthoDB" id="823982at2"/>
<keyword evidence="1" id="KW-0472">Membrane</keyword>
<reference evidence="2 3" key="1">
    <citation type="submission" date="2019-08" db="EMBL/GenBank/DDBJ databases">
        <title>Genomes sequence of Algoriphagus aquimarinus ACAM450.</title>
        <authorList>
            <person name="Bowman J.P."/>
        </authorList>
    </citation>
    <scope>NUCLEOTIDE SEQUENCE [LARGE SCALE GENOMIC DNA]</scope>
    <source>
        <strain evidence="2 3">ACAM 450</strain>
    </source>
</reference>
<organism evidence="2 3">
    <name type="scientific">Algoriphagus aquimarinus</name>
    <dbReference type="NCBI Taxonomy" id="237018"/>
    <lineage>
        <taxon>Bacteria</taxon>
        <taxon>Pseudomonadati</taxon>
        <taxon>Bacteroidota</taxon>
        <taxon>Cytophagia</taxon>
        <taxon>Cytophagales</taxon>
        <taxon>Cyclobacteriaceae</taxon>
        <taxon>Algoriphagus</taxon>
    </lineage>
</organism>
<keyword evidence="2" id="KW-0418">Kinase</keyword>
<evidence type="ECO:0000256" key="1">
    <source>
        <dbReference type="SAM" id="Phobius"/>
    </source>
</evidence>